<organism evidence="1">
    <name type="scientific">marine metagenome</name>
    <dbReference type="NCBI Taxonomy" id="408172"/>
    <lineage>
        <taxon>unclassified sequences</taxon>
        <taxon>metagenomes</taxon>
        <taxon>ecological metagenomes</taxon>
    </lineage>
</organism>
<proteinExistence type="predicted"/>
<gene>
    <name evidence="1" type="ORF">METZ01_LOCUS359190</name>
</gene>
<protein>
    <submittedName>
        <fullName evidence="1">Uncharacterized protein</fullName>
    </submittedName>
</protein>
<reference evidence="1" key="1">
    <citation type="submission" date="2018-05" db="EMBL/GenBank/DDBJ databases">
        <authorList>
            <person name="Lanie J.A."/>
            <person name="Ng W.-L."/>
            <person name="Kazmierczak K.M."/>
            <person name="Andrzejewski T.M."/>
            <person name="Davidsen T.M."/>
            <person name="Wayne K.J."/>
            <person name="Tettelin H."/>
            <person name="Glass J.I."/>
            <person name="Rusch D."/>
            <person name="Podicherti R."/>
            <person name="Tsui H.-C.T."/>
            <person name="Winkler M.E."/>
        </authorList>
    </citation>
    <scope>NUCLEOTIDE SEQUENCE</scope>
</reference>
<sequence length="45" mass="4407">RCDRTGHGSGRCAEDGGFTRCCRSAVERGGHAGAAGKSAAAAATL</sequence>
<accession>A0A382S8X2</accession>
<name>A0A382S8X2_9ZZZZ</name>
<dbReference type="AlphaFoldDB" id="A0A382S8X2"/>
<feature type="non-terminal residue" evidence="1">
    <location>
        <position position="1"/>
    </location>
</feature>
<feature type="non-terminal residue" evidence="1">
    <location>
        <position position="45"/>
    </location>
</feature>
<evidence type="ECO:0000313" key="1">
    <source>
        <dbReference type="EMBL" id="SVD06336.1"/>
    </source>
</evidence>
<dbReference type="EMBL" id="UINC01127307">
    <property type="protein sequence ID" value="SVD06336.1"/>
    <property type="molecule type" value="Genomic_DNA"/>
</dbReference>